<evidence type="ECO:0008006" key="3">
    <source>
        <dbReference type="Google" id="ProtNLM"/>
    </source>
</evidence>
<name>A0A7S7SJJ2_PALFE</name>
<gene>
    <name evidence="1" type="ORF">IRI77_31765</name>
</gene>
<reference evidence="1 2" key="1">
    <citation type="submission" date="2020-10" db="EMBL/GenBank/DDBJ databases">
        <title>Complete genome sequence of Paludibaculum fermentans P105T, a facultatively anaerobic acidobacterium capable of dissimilatory Fe(III) reduction.</title>
        <authorList>
            <person name="Dedysh S.N."/>
            <person name="Beletsky A.V."/>
            <person name="Kulichevskaya I.S."/>
            <person name="Mardanov A.V."/>
            <person name="Ravin N.V."/>
        </authorList>
    </citation>
    <scope>NUCLEOTIDE SEQUENCE [LARGE SCALE GENOMIC DNA]</scope>
    <source>
        <strain evidence="1 2">P105</strain>
    </source>
</reference>
<dbReference type="Proteomes" id="UP000593892">
    <property type="component" value="Chromosome"/>
</dbReference>
<dbReference type="KEGG" id="pfer:IRI77_31765"/>
<keyword evidence="2" id="KW-1185">Reference proteome</keyword>
<dbReference type="RefSeq" id="WP_194448963.1">
    <property type="nucleotide sequence ID" value="NZ_CP063849.1"/>
</dbReference>
<evidence type="ECO:0000313" key="1">
    <source>
        <dbReference type="EMBL" id="QOY87294.1"/>
    </source>
</evidence>
<protein>
    <recommendedName>
        <fullName evidence="3">DUF1579 domain-containing protein</fullName>
    </recommendedName>
</protein>
<sequence>MTTAVERGNNFLSLLRAQGRSPEIPEEADAYGWLVGSWNLECRHYRGVPVSIPGEAHFGWVLEGRAIQDVWIMPGPGERASADRVNNMYGTTLRVWDASIQAWRISWKNPMQDHFQEQIGRRSGRDVVQFGIRPDGTVTRWRFTEITQESFHWLGEALQPDGETWRLEGEFLARRVK</sequence>
<proteinExistence type="predicted"/>
<dbReference type="AlphaFoldDB" id="A0A7S7SJJ2"/>
<accession>A0A7S7SJJ2</accession>
<dbReference type="EMBL" id="CP063849">
    <property type="protein sequence ID" value="QOY87294.1"/>
    <property type="molecule type" value="Genomic_DNA"/>
</dbReference>
<organism evidence="1 2">
    <name type="scientific">Paludibaculum fermentans</name>
    <dbReference type="NCBI Taxonomy" id="1473598"/>
    <lineage>
        <taxon>Bacteria</taxon>
        <taxon>Pseudomonadati</taxon>
        <taxon>Acidobacteriota</taxon>
        <taxon>Terriglobia</taxon>
        <taxon>Bryobacterales</taxon>
        <taxon>Bryobacteraceae</taxon>
        <taxon>Paludibaculum</taxon>
    </lineage>
</organism>
<evidence type="ECO:0000313" key="2">
    <source>
        <dbReference type="Proteomes" id="UP000593892"/>
    </source>
</evidence>